<evidence type="ECO:0000256" key="3">
    <source>
        <dbReference type="SAM" id="MobiDB-lite"/>
    </source>
</evidence>
<dbReference type="GO" id="GO:0051999">
    <property type="term" value="P:mannosyl-inositol phosphorylceramide biosynthetic process"/>
    <property type="evidence" value="ECO:0007669"/>
    <property type="project" value="TreeGrafter"/>
</dbReference>
<name>A0A067PDY5_9AGAM</name>
<dbReference type="InterPro" id="IPR051706">
    <property type="entry name" value="Glycosyltransferase_domain"/>
</dbReference>
<dbReference type="Pfam" id="PF04488">
    <property type="entry name" value="Gly_transf_sug"/>
    <property type="match status" value="1"/>
</dbReference>
<dbReference type="AlphaFoldDB" id="A0A067PDY5"/>
<dbReference type="STRING" id="933084.A0A067PDY5"/>
<dbReference type="InterPro" id="IPR007577">
    <property type="entry name" value="GlycoTrfase_DXD_sugar-bd_CS"/>
</dbReference>
<organism evidence="5 6">
    <name type="scientific">Jaapia argillacea MUCL 33604</name>
    <dbReference type="NCBI Taxonomy" id="933084"/>
    <lineage>
        <taxon>Eukaryota</taxon>
        <taxon>Fungi</taxon>
        <taxon>Dikarya</taxon>
        <taxon>Basidiomycota</taxon>
        <taxon>Agaricomycotina</taxon>
        <taxon>Agaricomycetes</taxon>
        <taxon>Agaricomycetidae</taxon>
        <taxon>Jaapiales</taxon>
        <taxon>Jaapiaceae</taxon>
        <taxon>Jaapia</taxon>
    </lineage>
</organism>
<protein>
    <submittedName>
        <fullName evidence="5">Glycosyltransferase family 32 protein</fullName>
    </submittedName>
</protein>
<keyword evidence="4" id="KW-1133">Transmembrane helix</keyword>
<dbReference type="Gene3D" id="3.90.550.20">
    <property type="match status" value="1"/>
</dbReference>
<sequence>MDHRKLALLVSTVVLLFYFSPRIYILFNLLHTNVTFPHMTMHILGDDDGFNLSNLTTAAQEEPWNNAVLIPKIIHQVYLGEPEESLLASGWEEARKSCIDLHPDWEFMVWDDEKGNQFVKENYPELLQTYLDYPYESQRSDILRLLTLHQYGGIYIDRDLRCLEPLDVFRSVAFLVAPTNPTGISNAFIVATPYHPFLEFVMSNIQAYDMGWGSSRLTISYSTGRQFWSTMTTLFKHLAMLTVLPQEFKLDDHSPPPIFEYQSRKGDPLPLPRPPRSTFPLLAILLSSTFIIIAAFILVKRKRAAKSGGGLGRLGWRPTRFLVGLFEPRSRSQSPSASPSSGSWRTVLGGGGVADEEKALATSGDP</sequence>
<keyword evidence="4" id="KW-0812">Transmembrane</keyword>
<keyword evidence="4" id="KW-0472">Membrane</keyword>
<feature type="transmembrane region" description="Helical" evidence="4">
    <location>
        <begin position="279"/>
        <end position="299"/>
    </location>
</feature>
<reference evidence="6" key="1">
    <citation type="journal article" date="2014" name="Proc. Natl. Acad. Sci. U.S.A.">
        <title>Extensive sampling of basidiomycete genomes demonstrates inadequacy of the white-rot/brown-rot paradigm for wood decay fungi.</title>
        <authorList>
            <person name="Riley R."/>
            <person name="Salamov A.A."/>
            <person name="Brown D.W."/>
            <person name="Nagy L.G."/>
            <person name="Floudas D."/>
            <person name="Held B.W."/>
            <person name="Levasseur A."/>
            <person name="Lombard V."/>
            <person name="Morin E."/>
            <person name="Otillar R."/>
            <person name="Lindquist E.A."/>
            <person name="Sun H."/>
            <person name="LaButti K.M."/>
            <person name="Schmutz J."/>
            <person name="Jabbour D."/>
            <person name="Luo H."/>
            <person name="Baker S.E."/>
            <person name="Pisabarro A.G."/>
            <person name="Walton J.D."/>
            <person name="Blanchette R.A."/>
            <person name="Henrissat B."/>
            <person name="Martin F."/>
            <person name="Cullen D."/>
            <person name="Hibbett D.S."/>
            <person name="Grigoriev I.V."/>
        </authorList>
    </citation>
    <scope>NUCLEOTIDE SEQUENCE [LARGE SCALE GENOMIC DNA]</scope>
    <source>
        <strain evidence="6">MUCL 33604</strain>
    </source>
</reference>
<gene>
    <name evidence="5" type="ORF">JAAARDRAFT_39660</name>
</gene>
<feature type="compositionally biased region" description="Low complexity" evidence="3">
    <location>
        <begin position="331"/>
        <end position="345"/>
    </location>
</feature>
<dbReference type="EMBL" id="KL197736">
    <property type="protein sequence ID" value="KDQ52944.1"/>
    <property type="molecule type" value="Genomic_DNA"/>
</dbReference>
<dbReference type="InterPro" id="IPR029044">
    <property type="entry name" value="Nucleotide-diphossugar_trans"/>
</dbReference>
<dbReference type="OrthoDB" id="3647at2759"/>
<dbReference type="FunCoup" id="A0A067PDY5">
    <property type="interactions" value="15"/>
</dbReference>
<keyword evidence="2 5" id="KW-0808">Transferase</keyword>
<accession>A0A067PDY5</accession>
<dbReference type="PANTHER" id="PTHR32385:SF15">
    <property type="entry name" value="INOSITOL PHOSPHOCERAMIDE MANNOSYLTRANSFERASE 1"/>
    <property type="match status" value="1"/>
</dbReference>
<dbReference type="InParanoid" id="A0A067PDY5"/>
<proteinExistence type="inferred from homology"/>
<evidence type="ECO:0000313" key="5">
    <source>
        <dbReference type="EMBL" id="KDQ52944.1"/>
    </source>
</evidence>
<dbReference type="GO" id="GO:0000030">
    <property type="term" value="F:mannosyltransferase activity"/>
    <property type="evidence" value="ECO:0007669"/>
    <property type="project" value="TreeGrafter"/>
</dbReference>
<evidence type="ECO:0000256" key="4">
    <source>
        <dbReference type="SAM" id="Phobius"/>
    </source>
</evidence>
<dbReference type="HOGENOM" id="CLU_756629_0_0_1"/>
<dbReference type="PANTHER" id="PTHR32385">
    <property type="entry name" value="MANNOSYL PHOSPHORYLINOSITOL CERAMIDE SYNTHASE"/>
    <property type="match status" value="1"/>
</dbReference>
<dbReference type="Proteomes" id="UP000027265">
    <property type="component" value="Unassembled WGS sequence"/>
</dbReference>
<evidence type="ECO:0000256" key="1">
    <source>
        <dbReference type="ARBA" id="ARBA00009003"/>
    </source>
</evidence>
<keyword evidence="6" id="KW-1185">Reference proteome</keyword>
<dbReference type="SUPFAM" id="SSF53448">
    <property type="entry name" value="Nucleotide-diphospho-sugar transferases"/>
    <property type="match status" value="1"/>
</dbReference>
<feature type="region of interest" description="Disordered" evidence="3">
    <location>
        <begin position="329"/>
        <end position="366"/>
    </location>
</feature>
<dbReference type="GO" id="GO:0016020">
    <property type="term" value="C:membrane"/>
    <property type="evidence" value="ECO:0007669"/>
    <property type="project" value="GOC"/>
</dbReference>
<comment type="similarity">
    <text evidence="1">Belongs to the glycosyltransferase 32 family.</text>
</comment>
<evidence type="ECO:0000256" key="2">
    <source>
        <dbReference type="ARBA" id="ARBA00022679"/>
    </source>
</evidence>
<evidence type="ECO:0000313" key="6">
    <source>
        <dbReference type="Proteomes" id="UP000027265"/>
    </source>
</evidence>